<protein>
    <recommendedName>
        <fullName evidence="3">Antitoxin</fullName>
    </recommendedName>
</protein>
<dbReference type="Pfam" id="PF02604">
    <property type="entry name" value="PhdYeFM_antitox"/>
    <property type="match status" value="1"/>
</dbReference>
<dbReference type="AlphaFoldDB" id="A0A0F9CU92"/>
<accession>A0A0F9CU92</accession>
<comment type="similarity">
    <text evidence="1">Belongs to the phD/YefM antitoxin family.</text>
</comment>
<comment type="caution">
    <text evidence="2">The sequence shown here is derived from an EMBL/GenBank/DDBJ whole genome shotgun (WGS) entry which is preliminary data.</text>
</comment>
<proteinExistence type="inferred from homology"/>
<organism evidence="2">
    <name type="scientific">marine sediment metagenome</name>
    <dbReference type="NCBI Taxonomy" id="412755"/>
    <lineage>
        <taxon>unclassified sequences</taxon>
        <taxon>metagenomes</taxon>
        <taxon>ecological metagenomes</taxon>
    </lineage>
</organism>
<reference evidence="2" key="1">
    <citation type="journal article" date="2015" name="Nature">
        <title>Complex archaea that bridge the gap between prokaryotes and eukaryotes.</title>
        <authorList>
            <person name="Spang A."/>
            <person name="Saw J.H."/>
            <person name="Jorgensen S.L."/>
            <person name="Zaremba-Niedzwiedzka K."/>
            <person name="Martijn J."/>
            <person name="Lind A.E."/>
            <person name="van Eijk R."/>
            <person name="Schleper C."/>
            <person name="Guy L."/>
            <person name="Ettema T.J."/>
        </authorList>
    </citation>
    <scope>NUCLEOTIDE SEQUENCE</scope>
</reference>
<gene>
    <name evidence="2" type="ORF">LCGC14_2625650</name>
</gene>
<name>A0A0F9CU92_9ZZZZ</name>
<dbReference type="Gene3D" id="3.40.1620.10">
    <property type="entry name" value="YefM-like domain"/>
    <property type="match status" value="1"/>
</dbReference>
<dbReference type="InterPro" id="IPR036165">
    <property type="entry name" value="YefM-like_sf"/>
</dbReference>
<dbReference type="EMBL" id="LAZR01044908">
    <property type="protein sequence ID" value="KKL03488.1"/>
    <property type="molecule type" value="Genomic_DNA"/>
</dbReference>
<sequence>MKKASITETKNNLSRLIDEVKNGASILILDRNIPVAKLEPLNSIEVSGFDLAASLVRRGLAATPRHQLDVTQFLDREKTYLPIGVSSVKALLKDREEGR</sequence>
<dbReference type="SUPFAM" id="SSF143120">
    <property type="entry name" value="YefM-like"/>
    <property type="match status" value="1"/>
</dbReference>
<evidence type="ECO:0000313" key="2">
    <source>
        <dbReference type="EMBL" id="KKL03488.1"/>
    </source>
</evidence>
<dbReference type="InterPro" id="IPR006442">
    <property type="entry name" value="Antitoxin_Phd/YefM"/>
</dbReference>
<evidence type="ECO:0000256" key="1">
    <source>
        <dbReference type="ARBA" id="ARBA00009981"/>
    </source>
</evidence>
<evidence type="ECO:0008006" key="3">
    <source>
        <dbReference type="Google" id="ProtNLM"/>
    </source>
</evidence>